<dbReference type="Gene3D" id="3.30.750.24">
    <property type="entry name" value="STAS domain"/>
    <property type="match status" value="1"/>
</dbReference>
<dbReference type="AlphaFoldDB" id="A0A7W6D9V5"/>
<comment type="caution">
    <text evidence="2">The sequence shown here is derived from an EMBL/GenBank/DDBJ whole genome shotgun (WGS) entry which is preliminary data.</text>
</comment>
<keyword evidence="3" id="KW-1185">Reference proteome</keyword>
<dbReference type="EMBL" id="JACIEE010000010">
    <property type="protein sequence ID" value="MBB3979300.1"/>
    <property type="molecule type" value="Genomic_DNA"/>
</dbReference>
<sequence length="99" mass="10687">MASKKAAQKSLSLAPVLDLNEATALRDKLMALKGSDLAIDASAVERVGALCAQVLMAAAKTWEADKRSYTFAKASEPFLKTMQLIGVNIEHLLAKEIQR</sequence>
<name>A0A7W6D9V5_9HYPH</name>
<protein>
    <submittedName>
        <fullName evidence="2">Chemotaxis protein CheX</fullName>
    </submittedName>
</protein>
<evidence type="ECO:0000259" key="1">
    <source>
        <dbReference type="Pfam" id="PF13466"/>
    </source>
</evidence>
<feature type="domain" description="MlaB-like STAS" evidence="1">
    <location>
        <begin position="11"/>
        <end position="87"/>
    </location>
</feature>
<evidence type="ECO:0000313" key="2">
    <source>
        <dbReference type="EMBL" id="MBB3979300.1"/>
    </source>
</evidence>
<proteinExistence type="predicted"/>
<dbReference type="InterPro" id="IPR058548">
    <property type="entry name" value="MlaB-like_STAS"/>
</dbReference>
<dbReference type="Proteomes" id="UP000574761">
    <property type="component" value="Unassembled WGS sequence"/>
</dbReference>
<dbReference type="Pfam" id="PF13466">
    <property type="entry name" value="STAS_2"/>
    <property type="match status" value="1"/>
</dbReference>
<organism evidence="2 3">
    <name type="scientific">Mycoplana azooxidifex</name>
    <dbReference type="NCBI Taxonomy" id="1636188"/>
    <lineage>
        <taxon>Bacteria</taxon>
        <taxon>Pseudomonadati</taxon>
        <taxon>Pseudomonadota</taxon>
        <taxon>Alphaproteobacteria</taxon>
        <taxon>Hyphomicrobiales</taxon>
        <taxon>Rhizobiaceae</taxon>
        <taxon>Mycoplana</taxon>
    </lineage>
</organism>
<evidence type="ECO:0000313" key="3">
    <source>
        <dbReference type="Proteomes" id="UP000574761"/>
    </source>
</evidence>
<reference evidence="2 3" key="1">
    <citation type="submission" date="2020-08" db="EMBL/GenBank/DDBJ databases">
        <title>Genomic Encyclopedia of Type Strains, Phase IV (KMG-IV): sequencing the most valuable type-strain genomes for metagenomic binning, comparative biology and taxonomic classification.</title>
        <authorList>
            <person name="Goeker M."/>
        </authorList>
    </citation>
    <scope>NUCLEOTIDE SEQUENCE [LARGE SCALE GENOMIC DNA]</scope>
    <source>
        <strain evidence="2 3">DSM 100211</strain>
    </source>
</reference>
<dbReference type="RefSeq" id="WP_183807543.1">
    <property type="nucleotide sequence ID" value="NZ_JACIEE010000010.1"/>
</dbReference>
<dbReference type="SUPFAM" id="SSF52091">
    <property type="entry name" value="SpoIIaa-like"/>
    <property type="match status" value="1"/>
</dbReference>
<gene>
    <name evidence="2" type="ORF">GGQ64_004540</name>
</gene>
<accession>A0A7W6D9V5</accession>
<dbReference type="InterPro" id="IPR036513">
    <property type="entry name" value="STAS_dom_sf"/>
</dbReference>